<gene>
    <name evidence="1" type="ORF">QVO10_16270</name>
</gene>
<accession>A0ABT7X9Y6</accession>
<protein>
    <submittedName>
        <fullName evidence="1">Uncharacterized protein</fullName>
    </submittedName>
</protein>
<feature type="non-terminal residue" evidence="1">
    <location>
        <position position="1"/>
    </location>
</feature>
<name>A0ABT7X9Y6_9BACE</name>
<reference evidence="1" key="1">
    <citation type="submission" date="2023-06" db="EMBL/GenBank/DDBJ databases">
        <authorList>
            <person name="Zeman M."/>
            <person name="Kubasova T."/>
            <person name="Jahodarova E."/>
            <person name="Nykrynova M."/>
            <person name="Rychlik I."/>
        </authorList>
    </citation>
    <scope>NUCLEOTIDE SEQUENCE</scope>
    <source>
        <strain evidence="1">84_SSukc20</strain>
    </source>
</reference>
<dbReference type="Proteomes" id="UP001167871">
    <property type="component" value="Unassembled WGS sequence"/>
</dbReference>
<proteinExistence type="predicted"/>
<reference evidence="1" key="2">
    <citation type="submission" date="2024-05" db="EMBL/GenBank/DDBJ databases">
        <title>Identification and characterization of horizontal gene transfer across gut microbiota members of farm animals based on homology search.</title>
        <authorList>
            <person name="Schwarzerova J."/>
            <person name="Nykrynova M."/>
            <person name="Jureckova K."/>
            <person name="Cejkova D."/>
            <person name="Rychlik I."/>
        </authorList>
    </citation>
    <scope>NUCLEOTIDE SEQUENCE</scope>
    <source>
        <strain evidence="1">84_SSukc20</strain>
    </source>
</reference>
<sequence length="97" mass="10816">ALRRVTGTSKAMQTTAIRTVANSLPKNEVILLTLLIAKRNIPYTDLRKINGKTNAPISAGFRNKLHLAMILSGKSDCLELGKMWPKKCLTMNKAWKH</sequence>
<evidence type="ECO:0000313" key="2">
    <source>
        <dbReference type="Proteomes" id="UP001167871"/>
    </source>
</evidence>
<organism evidence="1 2">
    <name type="scientific">Bacteroides gallinaceum</name>
    <dbReference type="NCBI Taxonomy" id="1462571"/>
    <lineage>
        <taxon>Bacteria</taxon>
        <taxon>Pseudomonadati</taxon>
        <taxon>Bacteroidota</taxon>
        <taxon>Bacteroidia</taxon>
        <taxon>Bacteroidales</taxon>
        <taxon>Bacteroidaceae</taxon>
        <taxon>Bacteroides</taxon>
    </lineage>
</organism>
<evidence type="ECO:0000313" key="1">
    <source>
        <dbReference type="EMBL" id="MDN0050908.1"/>
    </source>
</evidence>
<comment type="caution">
    <text evidence="1">The sequence shown here is derived from an EMBL/GenBank/DDBJ whole genome shotgun (WGS) entry which is preliminary data.</text>
</comment>
<dbReference type="EMBL" id="JAUEII010000056">
    <property type="protein sequence ID" value="MDN0050908.1"/>
    <property type="molecule type" value="Genomic_DNA"/>
</dbReference>
<keyword evidence="2" id="KW-1185">Reference proteome</keyword>
<dbReference type="RefSeq" id="WP_301935129.1">
    <property type="nucleotide sequence ID" value="NZ_JAUEII010000056.1"/>
</dbReference>